<evidence type="ECO:0000313" key="3">
    <source>
        <dbReference type="Proteomes" id="UP001472677"/>
    </source>
</evidence>
<evidence type="ECO:0000256" key="1">
    <source>
        <dbReference type="SAM" id="MobiDB-lite"/>
    </source>
</evidence>
<comment type="caution">
    <text evidence="2">The sequence shown here is derived from an EMBL/GenBank/DDBJ whole genome shotgun (WGS) entry which is preliminary data.</text>
</comment>
<reference evidence="2 3" key="1">
    <citation type="journal article" date="2024" name="G3 (Bethesda)">
        <title>Genome assembly of Hibiscus sabdariffa L. provides insights into metabolisms of medicinal natural products.</title>
        <authorList>
            <person name="Kim T."/>
        </authorList>
    </citation>
    <scope>NUCLEOTIDE SEQUENCE [LARGE SCALE GENOMIC DNA]</scope>
    <source>
        <strain evidence="2">TK-2024</strain>
        <tissue evidence="2">Old leaves</tissue>
    </source>
</reference>
<keyword evidence="3" id="KW-1185">Reference proteome</keyword>
<protein>
    <submittedName>
        <fullName evidence="2">Uncharacterized protein</fullName>
    </submittedName>
</protein>
<accession>A0ABR2C389</accession>
<organism evidence="2 3">
    <name type="scientific">Hibiscus sabdariffa</name>
    <name type="common">roselle</name>
    <dbReference type="NCBI Taxonomy" id="183260"/>
    <lineage>
        <taxon>Eukaryota</taxon>
        <taxon>Viridiplantae</taxon>
        <taxon>Streptophyta</taxon>
        <taxon>Embryophyta</taxon>
        <taxon>Tracheophyta</taxon>
        <taxon>Spermatophyta</taxon>
        <taxon>Magnoliopsida</taxon>
        <taxon>eudicotyledons</taxon>
        <taxon>Gunneridae</taxon>
        <taxon>Pentapetalae</taxon>
        <taxon>rosids</taxon>
        <taxon>malvids</taxon>
        <taxon>Malvales</taxon>
        <taxon>Malvaceae</taxon>
        <taxon>Malvoideae</taxon>
        <taxon>Hibiscus</taxon>
    </lineage>
</organism>
<dbReference type="Proteomes" id="UP001472677">
    <property type="component" value="Unassembled WGS sequence"/>
</dbReference>
<name>A0ABR2C389_9ROSI</name>
<dbReference type="EMBL" id="JBBPBM010000068">
    <property type="protein sequence ID" value="KAK8513846.1"/>
    <property type="molecule type" value="Genomic_DNA"/>
</dbReference>
<sequence>MDAQQSENEVNEGDDQIPAWWAQQKKELSDRIDKMEQMGSENNAYLEQILRIVKGKIPDGEESTPMRERTCLE</sequence>
<evidence type="ECO:0000313" key="2">
    <source>
        <dbReference type="EMBL" id="KAK8513846.1"/>
    </source>
</evidence>
<gene>
    <name evidence="2" type="ORF">V6N12_037214</name>
</gene>
<feature type="region of interest" description="Disordered" evidence="1">
    <location>
        <begin position="1"/>
        <end position="20"/>
    </location>
</feature>
<proteinExistence type="predicted"/>